<name>A0A316L027_9FLAO</name>
<dbReference type="EMBL" id="QGEG01000002">
    <property type="protein sequence ID" value="PWL39236.1"/>
    <property type="molecule type" value="Genomic_DNA"/>
</dbReference>
<dbReference type="InterPro" id="IPR025336">
    <property type="entry name" value="SCO4226-like"/>
</dbReference>
<keyword evidence="2" id="KW-1185">Reference proteome</keyword>
<dbReference type="Pfam" id="PF14026">
    <property type="entry name" value="SCO4226-like"/>
    <property type="match status" value="1"/>
</dbReference>
<comment type="caution">
    <text evidence="1">The sequence shown here is derived from an EMBL/GenBank/DDBJ whole genome shotgun (WGS) entry which is preliminary data.</text>
</comment>
<dbReference type="Gene3D" id="3.30.70.3090">
    <property type="entry name" value="ORF SCO4226, nickel-binding ferredoxin-like monomer"/>
    <property type="match status" value="1"/>
</dbReference>
<gene>
    <name evidence="1" type="ORF">DKG77_11635</name>
</gene>
<sequence>MKTYVIERIIPGAGNLTAEQLKSISQTSCTVLEEMGPKIEWQHSYVTGDKVYCVYNAEAKELVEEHAQKGGFPANSINEVATVISPATANR</sequence>
<evidence type="ECO:0000313" key="2">
    <source>
        <dbReference type="Proteomes" id="UP000245762"/>
    </source>
</evidence>
<dbReference type="OrthoDB" id="9800027at2"/>
<dbReference type="AlphaFoldDB" id="A0A316L027"/>
<organism evidence="1 2">
    <name type="scientific">Flagellimonas aquimarina</name>
    <dbReference type="NCBI Taxonomy" id="2201895"/>
    <lineage>
        <taxon>Bacteria</taxon>
        <taxon>Pseudomonadati</taxon>
        <taxon>Bacteroidota</taxon>
        <taxon>Flavobacteriia</taxon>
        <taxon>Flavobacteriales</taxon>
        <taxon>Flavobacteriaceae</taxon>
        <taxon>Flagellimonas</taxon>
    </lineage>
</organism>
<evidence type="ECO:0000313" key="1">
    <source>
        <dbReference type="EMBL" id="PWL39236.1"/>
    </source>
</evidence>
<dbReference type="InterPro" id="IPR042557">
    <property type="entry name" value="SCO4226"/>
</dbReference>
<protein>
    <submittedName>
        <fullName evidence="1">DUF4242 domain-containing protein</fullName>
    </submittedName>
</protein>
<accession>A0A316L027</accession>
<reference evidence="1 2" key="1">
    <citation type="submission" date="2018-05" db="EMBL/GenBank/DDBJ databases">
        <title>Complete genome sequence of Flagellimonas aquimarina ECD12 isolated from seaweed Ecklonia cava.</title>
        <authorList>
            <person name="Choi S."/>
            <person name="Seong C."/>
        </authorList>
    </citation>
    <scope>NUCLEOTIDE SEQUENCE [LARGE SCALE GENOMIC DNA]</scope>
    <source>
        <strain evidence="1 2">ECD12</strain>
    </source>
</reference>
<dbReference type="Proteomes" id="UP000245762">
    <property type="component" value="Unassembled WGS sequence"/>
</dbReference>
<proteinExistence type="predicted"/>